<dbReference type="GO" id="GO:0043200">
    <property type="term" value="P:response to amino acid"/>
    <property type="evidence" value="ECO:0007669"/>
    <property type="project" value="TreeGrafter"/>
</dbReference>
<evidence type="ECO:0000256" key="2">
    <source>
        <dbReference type="ARBA" id="ARBA00023125"/>
    </source>
</evidence>
<dbReference type="SMART" id="SM00344">
    <property type="entry name" value="HTH_ASNC"/>
    <property type="match status" value="1"/>
</dbReference>
<evidence type="ECO:0000313" key="6">
    <source>
        <dbReference type="EMBL" id="PQP24459.1"/>
    </source>
</evidence>
<keyword evidence="2" id="KW-0238">DNA-binding</keyword>
<name>A0A2S8JBX4_RHOOP</name>
<dbReference type="RefSeq" id="WP_105414766.1">
    <property type="nucleotide sequence ID" value="NZ_PUIO01000013.1"/>
</dbReference>
<evidence type="ECO:0000256" key="3">
    <source>
        <dbReference type="ARBA" id="ARBA00023163"/>
    </source>
</evidence>
<dbReference type="InterPro" id="IPR019887">
    <property type="entry name" value="Tscrpt_reg_AsnC/Lrp_C"/>
</dbReference>
<feature type="domain" description="HTH asnC-type" evidence="5">
    <location>
        <begin position="14"/>
        <end position="49"/>
    </location>
</feature>
<evidence type="ECO:0000259" key="4">
    <source>
        <dbReference type="Pfam" id="PF01037"/>
    </source>
</evidence>
<feature type="domain" description="Transcription regulator AsnC/Lrp ligand binding" evidence="4">
    <location>
        <begin position="71"/>
        <end position="141"/>
    </location>
</feature>
<dbReference type="Gene3D" id="1.10.10.10">
    <property type="entry name" value="Winged helix-like DNA-binding domain superfamily/Winged helix DNA-binding domain"/>
    <property type="match status" value="1"/>
</dbReference>
<comment type="caution">
    <text evidence="6">The sequence shown here is derived from an EMBL/GenBank/DDBJ whole genome shotgun (WGS) entry which is preliminary data.</text>
</comment>
<keyword evidence="3" id="KW-0804">Transcription</keyword>
<keyword evidence="1" id="KW-0805">Transcription regulation</keyword>
<dbReference type="InterPro" id="IPR011008">
    <property type="entry name" value="Dimeric_a/b-barrel"/>
</dbReference>
<reference evidence="7" key="1">
    <citation type="submission" date="2018-02" db="EMBL/GenBank/DDBJ databases">
        <title>Draft genome sequencing of Rhodococcus opacus KU647198.</title>
        <authorList>
            <person name="Zheng B.-X."/>
        </authorList>
    </citation>
    <scope>NUCLEOTIDE SEQUENCE [LARGE SCALE GENOMIC DNA]</scope>
    <source>
        <strain evidence="7">04-OD7</strain>
    </source>
</reference>
<evidence type="ECO:0000313" key="7">
    <source>
        <dbReference type="Proteomes" id="UP000239290"/>
    </source>
</evidence>
<accession>A0A2S8JBX4</accession>
<proteinExistence type="predicted"/>
<dbReference type="AlphaFoldDB" id="A0A2S8JBX4"/>
<dbReference type="Gene3D" id="3.30.70.920">
    <property type="match status" value="2"/>
</dbReference>
<sequence>MATSNPDSLRRESDLRLIHALQLEPRASWTELGRALATDPVALARRWARITDEGLAWITGQRRHFPAVAIVEIECTQGKAAETASLLADEEIVRTIDHTSGGRDLVAVVAAADLESLSAFVIDRLGDQRLITHARTHLVTEVLVEGSDWRLNALSESEAQRVPRAKAPRPRAARQVPADLEAVIVSELYRDGRTPTGDIAAQAGVSNQRVADAIATLRYSGDLVLRTDVARSYTGWPINAWYFVQVPASSIDRLRSTLARLAEVRLAVTTASRYNLVMTLWTRDLADVNRFEALLEKVLAGARIADRAVVIRPAVHLGRLLDARGFVTGLSSLHDDPAPPRSGTGQ</sequence>
<dbReference type="PANTHER" id="PTHR30154:SF34">
    <property type="entry name" value="TRANSCRIPTIONAL REGULATOR AZLB"/>
    <property type="match status" value="1"/>
</dbReference>
<dbReference type="Proteomes" id="UP000239290">
    <property type="component" value="Unassembled WGS sequence"/>
</dbReference>
<evidence type="ECO:0000259" key="5">
    <source>
        <dbReference type="Pfam" id="PF13404"/>
    </source>
</evidence>
<dbReference type="Pfam" id="PF01037">
    <property type="entry name" value="AsnC_trans_reg"/>
    <property type="match status" value="1"/>
</dbReference>
<dbReference type="InterPro" id="IPR036388">
    <property type="entry name" value="WH-like_DNA-bd_sf"/>
</dbReference>
<protein>
    <submittedName>
        <fullName evidence="6">AsnC family transcriptional regulator</fullName>
    </submittedName>
</protein>
<evidence type="ECO:0000256" key="1">
    <source>
        <dbReference type="ARBA" id="ARBA00023015"/>
    </source>
</evidence>
<dbReference type="PANTHER" id="PTHR30154">
    <property type="entry name" value="LEUCINE-RESPONSIVE REGULATORY PROTEIN"/>
    <property type="match status" value="1"/>
</dbReference>
<dbReference type="GO" id="GO:0005829">
    <property type="term" value="C:cytosol"/>
    <property type="evidence" value="ECO:0007669"/>
    <property type="project" value="TreeGrafter"/>
</dbReference>
<dbReference type="SUPFAM" id="SSF54909">
    <property type="entry name" value="Dimeric alpha+beta barrel"/>
    <property type="match status" value="1"/>
</dbReference>
<dbReference type="GO" id="GO:0043565">
    <property type="term" value="F:sequence-specific DNA binding"/>
    <property type="evidence" value="ECO:0007669"/>
    <property type="project" value="InterPro"/>
</dbReference>
<dbReference type="InterPro" id="IPR000485">
    <property type="entry name" value="AsnC-type_HTH_dom"/>
</dbReference>
<gene>
    <name evidence="6" type="ORF">C5613_13150</name>
</gene>
<dbReference type="Pfam" id="PF13404">
    <property type="entry name" value="HTH_AsnC-type"/>
    <property type="match status" value="1"/>
</dbReference>
<organism evidence="6 7">
    <name type="scientific">Rhodococcus opacus</name>
    <name type="common">Nocardia opaca</name>
    <dbReference type="NCBI Taxonomy" id="37919"/>
    <lineage>
        <taxon>Bacteria</taxon>
        <taxon>Bacillati</taxon>
        <taxon>Actinomycetota</taxon>
        <taxon>Actinomycetes</taxon>
        <taxon>Mycobacteriales</taxon>
        <taxon>Nocardiaceae</taxon>
        <taxon>Rhodococcus</taxon>
    </lineage>
</organism>
<dbReference type="EMBL" id="PUIO01000013">
    <property type="protein sequence ID" value="PQP24459.1"/>
    <property type="molecule type" value="Genomic_DNA"/>
</dbReference>
<dbReference type="InterPro" id="IPR019888">
    <property type="entry name" value="Tscrpt_reg_AsnC-like"/>
</dbReference>